<reference evidence="2 3" key="1">
    <citation type="journal article" date="2014" name="BMC Genomics">
        <title>Genome sequencing of four Aureobasidium pullulans varieties: biotechnological potential, stress tolerance, and description of new species.</title>
        <authorList>
            <person name="Gostin Ar C."/>
            <person name="Ohm R.A."/>
            <person name="Kogej T."/>
            <person name="Sonjak S."/>
            <person name="Turk M."/>
            <person name="Zajc J."/>
            <person name="Zalar P."/>
            <person name="Grube M."/>
            <person name="Sun H."/>
            <person name="Han J."/>
            <person name="Sharma A."/>
            <person name="Chiniquy J."/>
            <person name="Ngan C.Y."/>
            <person name="Lipzen A."/>
            <person name="Barry K."/>
            <person name="Grigoriev I.V."/>
            <person name="Gunde-Cimerman N."/>
        </authorList>
    </citation>
    <scope>NUCLEOTIDE SEQUENCE [LARGE SCALE GENOMIC DNA]</scope>
    <source>
        <strain evidence="2 3">EXF-2481</strain>
    </source>
</reference>
<keyword evidence="3" id="KW-1185">Reference proteome</keyword>
<feature type="region of interest" description="Disordered" evidence="1">
    <location>
        <begin position="74"/>
        <end position="149"/>
    </location>
</feature>
<feature type="compositionally biased region" description="Acidic residues" evidence="1">
    <location>
        <begin position="114"/>
        <end position="123"/>
    </location>
</feature>
<dbReference type="HOGENOM" id="CLU_1786486_0_0_1"/>
<dbReference type="OrthoDB" id="5403747at2759"/>
<evidence type="ECO:0000256" key="1">
    <source>
        <dbReference type="SAM" id="MobiDB-lite"/>
    </source>
</evidence>
<name>A0A074YJD8_AURSE</name>
<organism evidence="2 3">
    <name type="scientific">Aureobasidium subglaciale (strain EXF-2481)</name>
    <name type="common">Aureobasidium pullulans var. subglaciale</name>
    <dbReference type="NCBI Taxonomy" id="1043005"/>
    <lineage>
        <taxon>Eukaryota</taxon>
        <taxon>Fungi</taxon>
        <taxon>Dikarya</taxon>
        <taxon>Ascomycota</taxon>
        <taxon>Pezizomycotina</taxon>
        <taxon>Dothideomycetes</taxon>
        <taxon>Dothideomycetidae</taxon>
        <taxon>Dothideales</taxon>
        <taxon>Saccotheciaceae</taxon>
        <taxon>Aureobasidium</taxon>
    </lineage>
</organism>
<feature type="compositionally biased region" description="Basic residues" evidence="1">
    <location>
        <begin position="128"/>
        <end position="140"/>
    </location>
</feature>
<dbReference type="Proteomes" id="UP000030641">
    <property type="component" value="Unassembled WGS sequence"/>
</dbReference>
<evidence type="ECO:0000313" key="2">
    <source>
        <dbReference type="EMBL" id="KEQ96159.1"/>
    </source>
</evidence>
<gene>
    <name evidence="2" type="ORF">AUEXF2481DRAFT_4406</name>
</gene>
<dbReference type="STRING" id="1043005.A0A074YJD8"/>
<accession>A0A074YJD8</accession>
<dbReference type="EMBL" id="KL584757">
    <property type="protein sequence ID" value="KEQ96159.1"/>
    <property type="molecule type" value="Genomic_DNA"/>
</dbReference>
<dbReference type="RefSeq" id="XP_013344440.1">
    <property type="nucleotide sequence ID" value="XM_013488986.1"/>
</dbReference>
<dbReference type="GeneID" id="25367582"/>
<protein>
    <submittedName>
        <fullName evidence="2">Uncharacterized protein</fullName>
    </submittedName>
</protein>
<sequence>MSDNDSTTKSESPAKAEKKIVTFTEKEEMVLKVAWRCLKSGPPEIDMDKLTKAAGFNTLKTATNTWGVIKKKLFTDVDNNTTAPGSPSTPKEPKTVKAKKGTPTPKKRNKKAADEDDDEDDDEGRSVLAKRKKPSPVKKMVKSEDSDDE</sequence>
<dbReference type="InParanoid" id="A0A074YJD8"/>
<feature type="compositionally biased region" description="Polar residues" evidence="1">
    <location>
        <begin position="77"/>
        <end position="89"/>
    </location>
</feature>
<proteinExistence type="predicted"/>
<dbReference type="AlphaFoldDB" id="A0A074YJD8"/>
<evidence type="ECO:0000313" key="3">
    <source>
        <dbReference type="Proteomes" id="UP000030641"/>
    </source>
</evidence>
<feature type="compositionally biased region" description="Basic residues" evidence="1">
    <location>
        <begin position="96"/>
        <end position="110"/>
    </location>
</feature>